<dbReference type="AlphaFoldDB" id="A0A166CF07"/>
<accession>A0A166CF07</accession>
<evidence type="ECO:0008006" key="3">
    <source>
        <dbReference type="Google" id="ProtNLM"/>
    </source>
</evidence>
<evidence type="ECO:0000313" key="2">
    <source>
        <dbReference type="Proteomes" id="UP000076532"/>
    </source>
</evidence>
<organism evidence="1 2">
    <name type="scientific">Athelia psychrophila</name>
    <dbReference type="NCBI Taxonomy" id="1759441"/>
    <lineage>
        <taxon>Eukaryota</taxon>
        <taxon>Fungi</taxon>
        <taxon>Dikarya</taxon>
        <taxon>Basidiomycota</taxon>
        <taxon>Agaricomycotina</taxon>
        <taxon>Agaricomycetes</taxon>
        <taxon>Agaricomycetidae</taxon>
        <taxon>Atheliales</taxon>
        <taxon>Atheliaceae</taxon>
        <taxon>Athelia</taxon>
    </lineage>
</organism>
<gene>
    <name evidence="1" type="ORF">FIBSPDRAFT_960391</name>
</gene>
<reference evidence="1 2" key="1">
    <citation type="journal article" date="2016" name="Mol. Biol. Evol.">
        <title>Comparative Genomics of Early-Diverging Mushroom-Forming Fungi Provides Insights into the Origins of Lignocellulose Decay Capabilities.</title>
        <authorList>
            <person name="Nagy L.G."/>
            <person name="Riley R."/>
            <person name="Tritt A."/>
            <person name="Adam C."/>
            <person name="Daum C."/>
            <person name="Floudas D."/>
            <person name="Sun H."/>
            <person name="Yadav J.S."/>
            <person name="Pangilinan J."/>
            <person name="Larsson K.H."/>
            <person name="Matsuura K."/>
            <person name="Barry K."/>
            <person name="Labutti K."/>
            <person name="Kuo R."/>
            <person name="Ohm R.A."/>
            <person name="Bhattacharya S.S."/>
            <person name="Shirouzu T."/>
            <person name="Yoshinaga Y."/>
            <person name="Martin F.M."/>
            <person name="Grigoriev I.V."/>
            <person name="Hibbett D.S."/>
        </authorList>
    </citation>
    <scope>NUCLEOTIDE SEQUENCE [LARGE SCALE GENOMIC DNA]</scope>
    <source>
        <strain evidence="1 2">CBS 109695</strain>
    </source>
</reference>
<dbReference type="Proteomes" id="UP000076532">
    <property type="component" value="Unassembled WGS sequence"/>
</dbReference>
<evidence type="ECO:0000313" key="1">
    <source>
        <dbReference type="EMBL" id="KZP13592.1"/>
    </source>
</evidence>
<sequence length="121" mass="13742">MTWTKESFQVVLDDIFINKVPDIASYAGLHFSKDYREYSSAGERDFNGFVQMVIQLRDATKPGGTITVHQCFQVGREVATRYTVDVELLDGNAMKVEAYIIGETEEDGHRFLNLWEATVSI</sequence>
<dbReference type="EMBL" id="KV417630">
    <property type="protein sequence ID" value="KZP13592.1"/>
    <property type="molecule type" value="Genomic_DNA"/>
</dbReference>
<keyword evidence="2" id="KW-1185">Reference proteome</keyword>
<name>A0A166CF07_9AGAM</name>
<protein>
    <recommendedName>
        <fullName evidence="3">SnoaL-like domain-containing protein</fullName>
    </recommendedName>
</protein>
<dbReference type="OrthoDB" id="10438940at2759"/>
<proteinExistence type="predicted"/>